<accession>A0A3S4C9N0</accession>
<keyword evidence="3" id="KW-1185">Reference proteome</keyword>
<dbReference type="EMBL" id="UZWD01000005">
    <property type="protein sequence ID" value="VDS03317.1"/>
    <property type="molecule type" value="Genomic_DNA"/>
</dbReference>
<sequence length="300" mass="32490">MLRFAPYLAVAFLLGPVPLVAEDNPAPLRDCRALLKAVQSEVTRTPETTAEAVPGGCRFTQVGYLLEGMVEYRADAVTLLTPQLLATFPTEAVFKSADLSIQGLRILPRTGNAMSDYLTSHYSKPINIELVYDTDPATLTAQLKRFSFDAGDIGRLTLFARFSNFDNTDIDYTGLGNEMGVLHELGLAIEDNGLLASYVLPLLLSGFSYDEDPRPVLAARKIAVSTAIRALPESLLSSVSAESLVRFVTAFPLAHGNWTLHFESEKGLPLSALDASSLDDFAALLASDARITATADYRPD</sequence>
<organism evidence="2 3">
    <name type="scientific">Devosia equisanguinis</name>
    <dbReference type="NCBI Taxonomy" id="2490941"/>
    <lineage>
        <taxon>Bacteria</taxon>
        <taxon>Pseudomonadati</taxon>
        <taxon>Pseudomonadota</taxon>
        <taxon>Alphaproteobacteria</taxon>
        <taxon>Hyphomicrobiales</taxon>
        <taxon>Devosiaceae</taxon>
        <taxon>Devosia</taxon>
    </lineage>
</organism>
<gene>
    <name evidence="2" type="ORF">DEVEQU_00437</name>
</gene>
<evidence type="ECO:0000313" key="3">
    <source>
        <dbReference type="Proteomes" id="UP000268844"/>
    </source>
</evidence>
<name>A0A3S4C9N0_9HYPH</name>
<dbReference type="AlphaFoldDB" id="A0A3S4C9N0"/>
<evidence type="ECO:0000313" key="2">
    <source>
        <dbReference type="EMBL" id="VDS03317.1"/>
    </source>
</evidence>
<feature type="signal peptide" evidence="1">
    <location>
        <begin position="1"/>
        <end position="21"/>
    </location>
</feature>
<dbReference type="Proteomes" id="UP000268844">
    <property type="component" value="Unassembled WGS sequence"/>
</dbReference>
<feature type="chain" id="PRO_5018713692" evidence="1">
    <location>
        <begin position="22"/>
        <end position="300"/>
    </location>
</feature>
<dbReference type="RefSeq" id="WP_126148932.1">
    <property type="nucleotide sequence ID" value="NZ_JBHTMH010000004.1"/>
</dbReference>
<protein>
    <submittedName>
        <fullName evidence="2">Uncharacterized protein</fullName>
    </submittedName>
</protein>
<keyword evidence="1" id="KW-0732">Signal</keyword>
<reference evidence="2 3" key="1">
    <citation type="submission" date="2018-12" db="EMBL/GenBank/DDBJ databases">
        <authorList>
            <person name="Criscuolo A."/>
        </authorList>
    </citation>
    <scope>NUCLEOTIDE SEQUENCE [LARGE SCALE GENOMIC DNA]</scope>
    <source>
        <strain evidence="2">ACIP1116281</strain>
    </source>
</reference>
<evidence type="ECO:0000256" key="1">
    <source>
        <dbReference type="SAM" id="SignalP"/>
    </source>
</evidence>
<dbReference type="OrthoDB" id="7949706at2"/>
<proteinExistence type="predicted"/>